<accession>A0A0G3WD73</accession>
<dbReference type="AlphaFoldDB" id="A0A0G3WD73"/>
<keyword evidence="1" id="KW-0812">Transmembrane</keyword>
<gene>
    <name evidence="2" type="ORF">CACET_c31420</name>
</gene>
<feature type="transmembrane region" description="Helical" evidence="1">
    <location>
        <begin position="12"/>
        <end position="36"/>
    </location>
</feature>
<dbReference type="OrthoDB" id="2199615at2"/>
<feature type="transmembrane region" description="Helical" evidence="1">
    <location>
        <begin position="230"/>
        <end position="253"/>
    </location>
</feature>
<keyword evidence="1" id="KW-1133">Transmembrane helix</keyword>
<keyword evidence="1" id="KW-0472">Membrane</keyword>
<sequence length="377" mass="44138">MRILFNEIKKIFELKMIVIMMLMSFILYFLFAGFYIDHFPNGRPALDHYNVSLQMLEDYGRFMDEEEFLHFKDVYEKEIERADQYLETNELAIEAGISSYEEFLAMDMGSRLNSYVMFEEGLDVFWELQARANLIDFYEEKELFMGSIYGATNEQQRQRIDEVVDEGMITSIFPRLVFENYRDYMRYVSIIILLSVMFMLSPIYLRDKKNYMNHLQYTTKIGRDIFKKKVLAALIASFTIITLQLVVFFLLYATNNTGMFLNANIISIFNGYVFWYNFTFIQYIILTVLGIYALGFVIALMVSFVSSLAPNYITMIATQVPLVFFTFSVLIRHLIQGLGEISLPQYFGGMSYAGLISLALTLIIIRWKRVKIADIVN</sequence>
<protein>
    <submittedName>
        <fullName evidence="2">ABC-2 family transporter protein</fullName>
    </submittedName>
</protein>
<feature type="transmembrane region" description="Helical" evidence="1">
    <location>
        <begin position="312"/>
        <end position="335"/>
    </location>
</feature>
<reference evidence="2 3" key="1">
    <citation type="submission" date="2014-10" db="EMBL/GenBank/DDBJ databases">
        <title>Genome sequence of Clostridium aceticum DSM 1496.</title>
        <authorList>
            <person name="Poehlein A."/>
            <person name="Schiel-Bengelsdorf B."/>
            <person name="Gottschalk G."/>
            <person name="Duerre P."/>
            <person name="Daniel R."/>
        </authorList>
    </citation>
    <scope>NUCLEOTIDE SEQUENCE [LARGE SCALE GENOMIC DNA]</scope>
    <source>
        <strain evidence="2 3">DSM 1496</strain>
    </source>
</reference>
<dbReference type="KEGG" id="cace:CACET_c31420"/>
<dbReference type="Proteomes" id="UP000035704">
    <property type="component" value="Chromosome"/>
</dbReference>
<name>A0A0G3WD73_9CLOT</name>
<keyword evidence="3" id="KW-1185">Reference proteome</keyword>
<organism evidence="2 3">
    <name type="scientific">Clostridium aceticum</name>
    <dbReference type="NCBI Taxonomy" id="84022"/>
    <lineage>
        <taxon>Bacteria</taxon>
        <taxon>Bacillati</taxon>
        <taxon>Bacillota</taxon>
        <taxon>Clostridia</taxon>
        <taxon>Eubacteriales</taxon>
        <taxon>Clostridiaceae</taxon>
        <taxon>Clostridium</taxon>
    </lineage>
</organism>
<feature type="transmembrane region" description="Helical" evidence="1">
    <location>
        <begin position="283"/>
        <end position="306"/>
    </location>
</feature>
<feature type="transmembrane region" description="Helical" evidence="1">
    <location>
        <begin position="347"/>
        <end position="367"/>
    </location>
</feature>
<feature type="transmembrane region" description="Helical" evidence="1">
    <location>
        <begin position="184"/>
        <end position="205"/>
    </location>
</feature>
<evidence type="ECO:0000313" key="2">
    <source>
        <dbReference type="EMBL" id="AKL96586.1"/>
    </source>
</evidence>
<dbReference type="RefSeq" id="WP_052661330.1">
    <property type="nucleotide sequence ID" value="NZ_CP009687.1"/>
</dbReference>
<evidence type="ECO:0000256" key="1">
    <source>
        <dbReference type="SAM" id="Phobius"/>
    </source>
</evidence>
<proteinExistence type="predicted"/>
<dbReference type="PATRIC" id="fig|84022.6.peg.3212"/>
<evidence type="ECO:0000313" key="3">
    <source>
        <dbReference type="Proteomes" id="UP000035704"/>
    </source>
</evidence>
<dbReference type="STRING" id="84022.CACET_c31420"/>
<dbReference type="EMBL" id="CP009687">
    <property type="protein sequence ID" value="AKL96586.1"/>
    <property type="molecule type" value="Genomic_DNA"/>
</dbReference>